<dbReference type="Proteomes" id="UP000694723">
    <property type="component" value="Unplaced"/>
</dbReference>
<evidence type="ECO:0000313" key="2">
    <source>
        <dbReference type="Proteomes" id="UP000694728"/>
    </source>
</evidence>
<dbReference type="Proteomes" id="UP000694725">
    <property type="component" value="Unplaced"/>
</dbReference>
<dbReference type="Ensembl" id="ENSSSCT00040054002.1">
    <property type="protein sequence ID" value="ENSSSCP00040022495.1"/>
    <property type="gene ID" value="ENSSSCG00040040386.1"/>
</dbReference>
<dbReference type="Ensembl" id="ENSSSCT00045035883.1">
    <property type="protein sequence ID" value="ENSSSCP00045024949.1"/>
    <property type="gene ID" value="ENSSSCG00045021038.1"/>
</dbReference>
<proteinExistence type="predicted"/>
<name>A0A8D1L0B4_PIG</name>
<reference evidence="1" key="1">
    <citation type="submission" date="2025-05" db="UniProtKB">
        <authorList>
            <consortium name="Ensembl"/>
        </authorList>
    </citation>
    <scope>IDENTIFICATION</scope>
</reference>
<dbReference type="AlphaFoldDB" id="A0A8D1L0B4"/>
<evidence type="ECO:0000313" key="1">
    <source>
        <dbReference type="Ensembl" id="ENSSSCP00045024949.1"/>
    </source>
</evidence>
<dbReference type="Proteomes" id="UP000694728">
    <property type="component" value="Unplaced"/>
</dbReference>
<sequence>MEGGREGLLKEKVSCHCYGGCFSLHPIMQKAFWGSRESSNCICYAHINITRGQATSIYKEDFVYSK</sequence>
<dbReference type="Ensembl" id="ENSSSCT00060020747.1">
    <property type="protein sequence ID" value="ENSSSCP00060008517.1"/>
    <property type="gene ID" value="ENSSSCG00060015590.1"/>
</dbReference>
<dbReference type="Ensembl" id="ENSSSCT00025089478.1">
    <property type="protein sequence ID" value="ENSSSCP00025039158.1"/>
    <property type="gene ID" value="ENSSSCG00025065216.1"/>
</dbReference>
<dbReference type="Proteomes" id="UP000694724">
    <property type="component" value="Unplaced"/>
</dbReference>
<accession>A0A8D1L0B4</accession>
<organism evidence="1 2">
    <name type="scientific">Sus scrofa</name>
    <name type="common">Pig</name>
    <dbReference type="NCBI Taxonomy" id="9823"/>
    <lineage>
        <taxon>Eukaryota</taxon>
        <taxon>Metazoa</taxon>
        <taxon>Chordata</taxon>
        <taxon>Craniata</taxon>
        <taxon>Vertebrata</taxon>
        <taxon>Euteleostomi</taxon>
        <taxon>Mammalia</taxon>
        <taxon>Eutheria</taxon>
        <taxon>Laurasiatheria</taxon>
        <taxon>Artiodactyla</taxon>
        <taxon>Suina</taxon>
        <taxon>Suidae</taxon>
        <taxon>Sus</taxon>
    </lineage>
</organism>
<protein>
    <submittedName>
        <fullName evidence="1">Uncharacterized protein</fullName>
    </submittedName>
</protein>
<dbReference type="Ensembl" id="ENSSSCT00055010834.1">
    <property type="protein sequence ID" value="ENSSSCP00055008568.1"/>
    <property type="gene ID" value="ENSSSCG00055005557.1"/>
</dbReference>
<dbReference type="Proteomes" id="UP000694727">
    <property type="component" value="Unplaced"/>
</dbReference>
<dbReference type="Ensembl" id="ENSSSCT00065012212.1">
    <property type="protein sequence ID" value="ENSSSCP00065004980.1"/>
    <property type="gene ID" value="ENSSSCG00065009167.1"/>
</dbReference>
<dbReference type="Proteomes" id="UP000694722">
    <property type="component" value="Unplaced"/>
</dbReference>